<keyword evidence="2" id="KW-1185">Reference proteome</keyword>
<dbReference type="AlphaFoldDB" id="A0A4P1KBX3"/>
<reference evidence="1 2" key="1">
    <citation type="submission" date="2019-04" db="EMBL/GenBank/DDBJ databases">
        <authorList>
            <consortium name="Pathogen Informatics"/>
        </authorList>
    </citation>
    <scope>NUCLEOTIDE SEQUENCE [LARGE SCALE GENOMIC DNA]</scope>
    <source>
        <strain evidence="1 2">NCTC9239</strain>
    </source>
</reference>
<proteinExistence type="predicted"/>
<protein>
    <submittedName>
        <fullName evidence="1">Uncharacterized protein</fullName>
    </submittedName>
</protein>
<dbReference type="KEGG" id="bvy:NCTC9239_02360"/>
<evidence type="ECO:0000313" key="2">
    <source>
        <dbReference type="Proteomes" id="UP000309952"/>
    </source>
</evidence>
<evidence type="ECO:0000313" key="1">
    <source>
        <dbReference type="EMBL" id="VTO17251.1"/>
    </source>
</evidence>
<name>A0A4P1KBX3_9CAUL</name>
<dbReference type="Proteomes" id="UP000309952">
    <property type="component" value="Chromosome"/>
</dbReference>
<organism evidence="1 2">
    <name type="scientific">Brevundimonas vancanneytii</name>
    <dbReference type="NCBI Taxonomy" id="1325724"/>
    <lineage>
        <taxon>Bacteria</taxon>
        <taxon>Pseudomonadati</taxon>
        <taxon>Pseudomonadota</taxon>
        <taxon>Alphaproteobacteria</taxon>
        <taxon>Caulobacterales</taxon>
        <taxon>Caulobacteraceae</taxon>
        <taxon>Brevundimonas</taxon>
    </lineage>
</organism>
<accession>A0A4P1KBX3</accession>
<dbReference type="EMBL" id="LR588407">
    <property type="protein sequence ID" value="VTO17251.1"/>
    <property type="molecule type" value="Genomic_DNA"/>
</dbReference>
<dbReference type="RefSeq" id="WP_138141738.1">
    <property type="nucleotide sequence ID" value="NZ_LR588407.1"/>
</dbReference>
<sequence length="99" mass="10703">MLLLVLVSSLQGDPSDRTVHEAVDLVWDWTAEDDWAGVRAHHDLDGEVVGFSQGIVETEDWADEILAAVMIDNVSARAQAIETLLDDILQTCAGIETGG</sequence>
<gene>
    <name evidence="1" type="ORF">NCTC9239_02360</name>
</gene>